<accession>A0AAN9IEL0</accession>
<sequence length="88" mass="10358">MFCVIFQAKENMEVGIAYKYTQWHLRCIEALVITSNLWSHSIVQRVFSIYHSLIECTEHNSWSWRSSLICATFFNFLFGLSSHLVHSL</sequence>
<protein>
    <submittedName>
        <fullName evidence="1">Uncharacterized protein</fullName>
    </submittedName>
</protein>
<gene>
    <name evidence="1" type="ORF">RIF29_22611</name>
</gene>
<name>A0AAN9IEL0_CROPI</name>
<organism evidence="1 2">
    <name type="scientific">Crotalaria pallida</name>
    <name type="common">Smooth rattlebox</name>
    <name type="synonym">Crotalaria striata</name>
    <dbReference type="NCBI Taxonomy" id="3830"/>
    <lineage>
        <taxon>Eukaryota</taxon>
        <taxon>Viridiplantae</taxon>
        <taxon>Streptophyta</taxon>
        <taxon>Embryophyta</taxon>
        <taxon>Tracheophyta</taxon>
        <taxon>Spermatophyta</taxon>
        <taxon>Magnoliopsida</taxon>
        <taxon>eudicotyledons</taxon>
        <taxon>Gunneridae</taxon>
        <taxon>Pentapetalae</taxon>
        <taxon>rosids</taxon>
        <taxon>fabids</taxon>
        <taxon>Fabales</taxon>
        <taxon>Fabaceae</taxon>
        <taxon>Papilionoideae</taxon>
        <taxon>50 kb inversion clade</taxon>
        <taxon>genistoids sensu lato</taxon>
        <taxon>core genistoids</taxon>
        <taxon>Crotalarieae</taxon>
        <taxon>Crotalaria</taxon>
    </lineage>
</organism>
<evidence type="ECO:0000313" key="2">
    <source>
        <dbReference type="Proteomes" id="UP001372338"/>
    </source>
</evidence>
<comment type="caution">
    <text evidence="1">The sequence shown here is derived from an EMBL/GenBank/DDBJ whole genome shotgun (WGS) entry which is preliminary data.</text>
</comment>
<dbReference type="AlphaFoldDB" id="A0AAN9IEL0"/>
<evidence type="ECO:0000313" key="1">
    <source>
        <dbReference type="EMBL" id="KAK7269846.1"/>
    </source>
</evidence>
<dbReference type="Proteomes" id="UP001372338">
    <property type="component" value="Unassembled WGS sequence"/>
</dbReference>
<keyword evidence="2" id="KW-1185">Reference proteome</keyword>
<dbReference type="EMBL" id="JAYWIO010000004">
    <property type="protein sequence ID" value="KAK7269846.1"/>
    <property type="molecule type" value="Genomic_DNA"/>
</dbReference>
<proteinExistence type="predicted"/>
<reference evidence="1 2" key="1">
    <citation type="submission" date="2024-01" db="EMBL/GenBank/DDBJ databases">
        <title>The genomes of 5 underutilized Papilionoideae crops provide insights into root nodulation and disease resistanc.</title>
        <authorList>
            <person name="Yuan L."/>
        </authorList>
    </citation>
    <scope>NUCLEOTIDE SEQUENCE [LARGE SCALE GENOMIC DNA]</scope>
    <source>
        <strain evidence="1">ZHUSHIDOU_FW_LH</strain>
        <tissue evidence="1">Leaf</tissue>
    </source>
</reference>